<dbReference type="PANTHER" id="PTHR48100">
    <property type="entry name" value="BROAD-SPECIFICITY PHOSPHATASE YOR283W-RELATED"/>
    <property type="match status" value="1"/>
</dbReference>
<dbReference type="InterPro" id="IPR029033">
    <property type="entry name" value="His_PPase_superfam"/>
</dbReference>
<dbReference type="InterPro" id="IPR001345">
    <property type="entry name" value="PG/BPGM_mutase_AS"/>
</dbReference>
<dbReference type="OrthoDB" id="496981at2759"/>
<dbReference type="Gramene" id="GBG77075">
    <property type="protein sequence ID" value="GBG77075"/>
    <property type="gene ID" value="CBR_g23401"/>
</dbReference>
<evidence type="ECO:0000256" key="1">
    <source>
        <dbReference type="ARBA" id="ARBA00023152"/>
    </source>
</evidence>
<dbReference type="PANTHER" id="PTHR48100:SF1">
    <property type="entry name" value="HISTIDINE PHOSPHATASE FAMILY PROTEIN-RELATED"/>
    <property type="match status" value="1"/>
</dbReference>
<evidence type="ECO:0008006" key="7">
    <source>
        <dbReference type="Google" id="ProtNLM"/>
    </source>
</evidence>
<comment type="caution">
    <text evidence="5">The sequence shown here is derived from an EMBL/GenBank/DDBJ whole genome shotgun (WGS) entry which is preliminary data.</text>
</comment>
<dbReference type="Pfam" id="PF00300">
    <property type="entry name" value="His_Phos_1"/>
    <property type="match status" value="1"/>
</dbReference>
<feature type="region of interest" description="Disordered" evidence="4">
    <location>
        <begin position="162"/>
        <end position="187"/>
    </location>
</feature>
<keyword evidence="6" id="KW-1185">Reference proteome</keyword>
<evidence type="ECO:0000256" key="2">
    <source>
        <dbReference type="ARBA" id="ARBA00023235"/>
    </source>
</evidence>
<dbReference type="OMA" id="FEACREH"/>
<dbReference type="EMBL" id="BFEA01000259">
    <property type="protein sequence ID" value="GBG77075.1"/>
    <property type="molecule type" value="Genomic_DNA"/>
</dbReference>
<evidence type="ECO:0000256" key="3">
    <source>
        <dbReference type="ARBA" id="ARBA00038362"/>
    </source>
</evidence>
<gene>
    <name evidence="5" type="ORF">CBR_g23401</name>
</gene>
<feature type="compositionally biased region" description="Gly residues" evidence="4">
    <location>
        <begin position="162"/>
        <end position="173"/>
    </location>
</feature>
<dbReference type="SMART" id="SM00855">
    <property type="entry name" value="PGAM"/>
    <property type="match status" value="1"/>
</dbReference>
<evidence type="ECO:0000256" key="4">
    <source>
        <dbReference type="SAM" id="MobiDB-lite"/>
    </source>
</evidence>
<dbReference type="GO" id="GO:0016791">
    <property type="term" value="F:phosphatase activity"/>
    <property type="evidence" value="ECO:0007669"/>
    <property type="project" value="TreeGrafter"/>
</dbReference>
<dbReference type="SUPFAM" id="SSF53254">
    <property type="entry name" value="Phosphoglycerate mutase-like"/>
    <property type="match status" value="1"/>
</dbReference>
<name>A0A388L440_CHABU</name>
<reference evidence="5 6" key="1">
    <citation type="journal article" date="2018" name="Cell">
        <title>The Chara Genome: Secondary Complexity and Implications for Plant Terrestrialization.</title>
        <authorList>
            <person name="Nishiyama T."/>
            <person name="Sakayama H."/>
            <person name="Vries J.D."/>
            <person name="Buschmann H."/>
            <person name="Saint-Marcoux D."/>
            <person name="Ullrich K.K."/>
            <person name="Haas F.B."/>
            <person name="Vanderstraeten L."/>
            <person name="Becker D."/>
            <person name="Lang D."/>
            <person name="Vosolsobe S."/>
            <person name="Rombauts S."/>
            <person name="Wilhelmsson P.K.I."/>
            <person name="Janitza P."/>
            <person name="Kern R."/>
            <person name="Heyl A."/>
            <person name="Rumpler F."/>
            <person name="Villalobos L.I.A.C."/>
            <person name="Clay J.M."/>
            <person name="Skokan R."/>
            <person name="Toyoda A."/>
            <person name="Suzuki Y."/>
            <person name="Kagoshima H."/>
            <person name="Schijlen E."/>
            <person name="Tajeshwar N."/>
            <person name="Catarino B."/>
            <person name="Hetherington A.J."/>
            <person name="Saltykova A."/>
            <person name="Bonnot C."/>
            <person name="Breuninger H."/>
            <person name="Symeonidi A."/>
            <person name="Radhakrishnan G.V."/>
            <person name="Van Nieuwerburgh F."/>
            <person name="Deforce D."/>
            <person name="Chang C."/>
            <person name="Karol K.G."/>
            <person name="Hedrich R."/>
            <person name="Ulvskov P."/>
            <person name="Glockner G."/>
            <person name="Delwiche C.F."/>
            <person name="Petrasek J."/>
            <person name="Van de Peer Y."/>
            <person name="Friml J."/>
            <person name="Beilby M."/>
            <person name="Dolan L."/>
            <person name="Kohara Y."/>
            <person name="Sugano S."/>
            <person name="Fujiyama A."/>
            <person name="Delaux P.-M."/>
            <person name="Quint M."/>
            <person name="TheiBen G."/>
            <person name="Hagemann M."/>
            <person name="Harholt J."/>
            <person name="Dunand C."/>
            <person name="Zachgo S."/>
            <person name="Langdale J."/>
            <person name="Maumus F."/>
            <person name="Straeten D.V.D."/>
            <person name="Gould S.B."/>
            <person name="Rensing S.A."/>
        </authorList>
    </citation>
    <scope>NUCLEOTIDE SEQUENCE [LARGE SCALE GENOMIC DNA]</scope>
    <source>
        <strain evidence="5 6">S276</strain>
    </source>
</reference>
<protein>
    <recommendedName>
        <fullName evidence="7">Phosphoglycerate mutase-like protein</fullName>
    </recommendedName>
</protein>
<accession>A0A388L440</accession>
<dbReference type="Gene3D" id="3.40.50.1240">
    <property type="entry name" value="Phosphoglycerate mutase-like"/>
    <property type="match status" value="2"/>
</dbReference>
<proteinExistence type="inferred from homology"/>
<dbReference type="AlphaFoldDB" id="A0A388L440"/>
<dbReference type="Proteomes" id="UP000265515">
    <property type="component" value="Unassembled WGS sequence"/>
</dbReference>
<sequence length="328" mass="35593">MIMMMMDGAMNSSAGDSSGRFDLHLLSQSKIIYLIRHGQALHNPAGEADHANYMKWEFLDARLTEKGWNQAASLLRAKKEELEKAELVVVSPLTRTLETALGIYGVEGEGMVTEMEEAEQQAEDAMSDAGRGQCLIEGHPVAAAPPSPAEAIMAVSGSDAAGAGGAGGGGGRTVGCSSSNRPDGEKKAKVFAGTSRPFVAMELCRERIGRNPCDKRSAITEYKQKFPFVDFSQIETDEDTWWTEAHRETDTEIGARALKFLAWLAQRKERNIAVVSHSAFLFALVNLFGDKCSSDVQKELRAWFSNCEMRSVVLLDHGSNGSQGRSAA</sequence>
<dbReference type="InterPro" id="IPR013078">
    <property type="entry name" value="His_Pase_superF_clade-1"/>
</dbReference>
<keyword evidence="2" id="KW-0413">Isomerase</keyword>
<evidence type="ECO:0000313" key="5">
    <source>
        <dbReference type="EMBL" id="GBG77075.1"/>
    </source>
</evidence>
<keyword evidence="1" id="KW-0324">Glycolysis</keyword>
<comment type="similarity">
    <text evidence="3">Belongs to the phosphoglycerate mutase family.</text>
</comment>
<dbReference type="GO" id="GO:0005737">
    <property type="term" value="C:cytoplasm"/>
    <property type="evidence" value="ECO:0007669"/>
    <property type="project" value="TreeGrafter"/>
</dbReference>
<organism evidence="5 6">
    <name type="scientific">Chara braunii</name>
    <name type="common">Braun's stonewort</name>
    <dbReference type="NCBI Taxonomy" id="69332"/>
    <lineage>
        <taxon>Eukaryota</taxon>
        <taxon>Viridiplantae</taxon>
        <taxon>Streptophyta</taxon>
        <taxon>Charophyceae</taxon>
        <taxon>Charales</taxon>
        <taxon>Characeae</taxon>
        <taxon>Chara</taxon>
    </lineage>
</organism>
<dbReference type="CDD" id="cd07067">
    <property type="entry name" value="HP_PGM_like"/>
    <property type="match status" value="1"/>
</dbReference>
<dbReference type="PROSITE" id="PS00175">
    <property type="entry name" value="PG_MUTASE"/>
    <property type="match status" value="1"/>
</dbReference>
<evidence type="ECO:0000313" key="6">
    <source>
        <dbReference type="Proteomes" id="UP000265515"/>
    </source>
</evidence>
<dbReference type="InterPro" id="IPR050275">
    <property type="entry name" value="PGM_Phosphatase"/>
</dbReference>